<dbReference type="SMART" id="SM00248">
    <property type="entry name" value="ANK"/>
    <property type="match status" value="3"/>
</dbReference>
<dbReference type="GO" id="GO:0085020">
    <property type="term" value="P:protein K6-linked ubiquitination"/>
    <property type="evidence" value="ECO:0007669"/>
    <property type="project" value="TreeGrafter"/>
</dbReference>
<evidence type="ECO:0000313" key="6">
    <source>
        <dbReference type="Proteomes" id="UP000197097"/>
    </source>
</evidence>
<evidence type="ECO:0000256" key="4">
    <source>
        <dbReference type="SAM" id="SignalP"/>
    </source>
</evidence>
<dbReference type="InterPro" id="IPR002110">
    <property type="entry name" value="Ankyrin_rpt"/>
</dbReference>
<dbReference type="PROSITE" id="PS50297">
    <property type="entry name" value="ANK_REP_REGION"/>
    <property type="match status" value="1"/>
</dbReference>
<dbReference type="InterPro" id="IPR036770">
    <property type="entry name" value="Ankyrin_rpt-contain_sf"/>
</dbReference>
<dbReference type="Pfam" id="PF00023">
    <property type="entry name" value="Ank"/>
    <property type="match status" value="1"/>
</dbReference>
<dbReference type="EMBL" id="NISJ01000009">
    <property type="protein sequence ID" value="OWQ94479.1"/>
    <property type="molecule type" value="Genomic_DNA"/>
</dbReference>
<dbReference type="OrthoDB" id="7390289at2"/>
<keyword evidence="1" id="KW-0677">Repeat</keyword>
<dbReference type="PANTHER" id="PTHR24171">
    <property type="entry name" value="ANKYRIN REPEAT DOMAIN-CONTAINING PROTEIN 39-RELATED"/>
    <property type="match status" value="1"/>
</dbReference>
<proteinExistence type="predicted"/>
<evidence type="ECO:0000313" key="5">
    <source>
        <dbReference type="EMBL" id="OWQ94479.1"/>
    </source>
</evidence>
<evidence type="ECO:0000256" key="2">
    <source>
        <dbReference type="ARBA" id="ARBA00023043"/>
    </source>
</evidence>
<keyword evidence="6" id="KW-1185">Reference proteome</keyword>
<feature type="repeat" description="ANK" evidence="3">
    <location>
        <begin position="134"/>
        <end position="166"/>
    </location>
</feature>
<comment type="caution">
    <text evidence="5">The sequence shown here is derived from an EMBL/GenBank/DDBJ whole genome shotgun (WGS) entry which is preliminary data.</text>
</comment>
<dbReference type="GO" id="GO:0004842">
    <property type="term" value="F:ubiquitin-protein transferase activity"/>
    <property type="evidence" value="ECO:0007669"/>
    <property type="project" value="TreeGrafter"/>
</dbReference>
<reference evidence="5 6" key="1">
    <citation type="journal article" date="2002" name="Int. J. Syst. Evol. Microbiol.">
        <title>Sphingopyxis witflariensis sp. nov., isolated from activated sludge.</title>
        <authorList>
            <person name="Kampfer P."/>
            <person name="Witzenberger R."/>
            <person name="Denner E.B."/>
            <person name="Busse H.J."/>
            <person name="Neef A."/>
        </authorList>
    </citation>
    <scope>NUCLEOTIDE SEQUENCE [LARGE SCALE GENOMIC DNA]</scope>
    <source>
        <strain evidence="5 6">DSM 14551</strain>
    </source>
</reference>
<evidence type="ECO:0000256" key="3">
    <source>
        <dbReference type="PROSITE-ProRule" id="PRU00023"/>
    </source>
</evidence>
<dbReference type="Proteomes" id="UP000197097">
    <property type="component" value="Unassembled WGS sequence"/>
</dbReference>
<dbReference type="SUPFAM" id="SSF48403">
    <property type="entry name" value="Ankyrin repeat"/>
    <property type="match status" value="1"/>
</dbReference>
<dbReference type="Pfam" id="PF12796">
    <property type="entry name" value="Ank_2"/>
    <property type="match status" value="1"/>
</dbReference>
<dbReference type="AlphaFoldDB" id="A0A2D0AMS7"/>
<evidence type="ECO:0000256" key="1">
    <source>
        <dbReference type="ARBA" id="ARBA00022737"/>
    </source>
</evidence>
<feature type="repeat" description="ANK" evidence="3">
    <location>
        <begin position="68"/>
        <end position="100"/>
    </location>
</feature>
<feature type="signal peptide" evidence="4">
    <location>
        <begin position="1"/>
        <end position="22"/>
    </location>
</feature>
<sequence>MFRRAEIRLASFLLAIAMAAGAGSVVPAQAQFRGGYAFLQAVENRDGTKATDALKDDETLVNTRHPENGETALIIVTKRRDISWLRFLISKGADPAIGDRQGMTPLMHAALLNFADGAQDLLDRKPPVDQTNRRGETALILAVQSKNAAMVRLLVRSGANPDRADHIAGMSARDYAKRDDRTGQLIALLDAKADAAPTRDFGPTFGPN</sequence>
<dbReference type="PROSITE" id="PS50088">
    <property type="entry name" value="ANK_REPEAT"/>
    <property type="match status" value="2"/>
</dbReference>
<gene>
    <name evidence="5" type="ORF">CDQ91_15900</name>
</gene>
<protein>
    <submittedName>
        <fullName evidence="5">Uncharacterized protein</fullName>
    </submittedName>
</protein>
<dbReference type="Gene3D" id="1.25.40.20">
    <property type="entry name" value="Ankyrin repeat-containing domain"/>
    <property type="match status" value="1"/>
</dbReference>
<dbReference type="RefSeq" id="WP_088473735.1">
    <property type="nucleotide sequence ID" value="NZ_NISJ01000009.1"/>
</dbReference>
<dbReference type="PANTHER" id="PTHR24171:SF8">
    <property type="entry name" value="BRCA1-ASSOCIATED RING DOMAIN PROTEIN 1"/>
    <property type="match status" value="1"/>
</dbReference>
<feature type="chain" id="PRO_5012112832" evidence="4">
    <location>
        <begin position="23"/>
        <end position="208"/>
    </location>
</feature>
<name>A0A2D0AMS7_9SPHN</name>
<organism evidence="5 6">
    <name type="scientific">Sphingopyxis witflariensis</name>
    <dbReference type="NCBI Taxonomy" id="173675"/>
    <lineage>
        <taxon>Bacteria</taxon>
        <taxon>Pseudomonadati</taxon>
        <taxon>Pseudomonadota</taxon>
        <taxon>Alphaproteobacteria</taxon>
        <taxon>Sphingomonadales</taxon>
        <taxon>Sphingomonadaceae</taxon>
        <taxon>Sphingopyxis</taxon>
    </lineage>
</organism>
<keyword evidence="4" id="KW-0732">Signal</keyword>
<accession>A0A2D0AMS7</accession>
<keyword evidence="2 3" id="KW-0040">ANK repeat</keyword>